<accession>A0A8H7UDT7</accession>
<feature type="compositionally biased region" description="Polar residues" evidence="1">
    <location>
        <begin position="7"/>
        <end position="21"/>
    </location>
</feature>
<proteinExistence type="predicted"/>
<keyword evidence="3" id="KW-1185">Reference proteome</keyword>
<feature type="compositionally biased region" description="Polar residues" evidence="1">
    <location>
        <begin position="73"/>
        <end position="82"/>
    </location>
</feature>
<feature type="region of interest" description="Disordered" evidence="1">
    <location>
        <begin position="1"/>
        <end position="24"/>
    </location>
</feature>
<organism evidence="2 3">
    <name type="scientific">Mortierella isabellina</name>
    <name type="common">Filamentous fungus</name>
    <name type="synonym">Umbelopsis isabellina</name>
    <dbReference type="NCBI Taxonomy" id="91625"/>
    <lineage>
        <taxon>Eukaryota</taxon>
        <taxon>Fungi</taxon>
        <taxon>Fungi incertae sedis</taxon>
        <taxon>Mucoromycota</taxon>
        <taxon>Mucoromycotina</taxon>
        <taxon>Umbelopsidomycetes</taxon>
        <taxon>Umbelopsidales</taxon>
        <taxon>Umbelopsidaceae</taxon>
        <taxon>Umbelopsis</taxon>
    </lineage>
</organism>
<dbReference type="OrthoDB" id="2352320at2759"/>
<gene>
    <name evidence="2" type="ORF">INT43_003139</name>
</gene>
<dbReference type="EMBL" id="JAEPQZ010000008">
    <property type="protein sequence ID" value="KAG2177892.1"/>
    <property type="molecule type" value="Genomic_DNA"/>
</dbReference>
<evidence type="ECO:0000313" key="3">
    <source>
        <dbReference type="Proteomes" id="UP000654370"/>
    </source>
</evidence>
<feature type="compositionally biased region" description="Polar residues" evidence="1">
    <location>
        <begin position="151"/>
        <end position="164"/>
    </location>
</feature>
<sequence length="185" mass="21194">MACLETRPSQQHTTAHLLSDQSDPKLDDAVKQLLQNYMAPLPSQLPKHQHQYHHRRNLSVDLRQQTRHHSPKRTSTSWLSNNAGFENDHFHAKQHVPIKRSSTPVQPSMPEVLSPKPRRFVTFEDEASQVIRTIAVSPEPISNTEARDQSVADSNEPTKPQQRQKGLKALFHFEKPKILVKRATL</sequence>
<reference evidence="2" key="1">
    <citation type="submission" date="2020-12" db="EMBL/GenBank/DDBJ databases">
        <title>Metabolic potential, ecology and presence of endohyphal bacteria is reflected in genomic diversity of Mucoromycotina.</title>
        <authorList>
            <person name="Muszewska A."/>
            <person name="Okrasinska A."/>
            <person name="Steczkiewicz K."/>
            <person name="Drgas O."/>
            <person name="Orlowska M."/>
            <person name="Perlinska-Lenart U."/>
            <person name="Aleksandrzak-Piekarczyk T."/>
            <person name="Szatraj K."/>
            <person name="Zielenkiewicz U."/>
            <person name="Pilsyk S."/>
            <person name="Malc E."/>
            <person name="Mieczkowski P."/>
            <person name="Kruszewska J.S."/>
            <person name="Biernat P."/>
            <person name="Pawlowska J."/>
        </authorList>
    </citation>
    <scope>NUCLEOTIDE SEQUENCE</scope>
    <source>
        <strain evidence="2">WA0000067209</strain>
    </source>
</reference>
<dbReference type="Proteomes" id="UP000654370">
    <property type="component" value="Unassembled WGS sequence"/>
</dbReference>
<feature type="region of interest" description="Disordered" evidence="1">
    <location>
        <begin position="62"/>
        <end position="82"/>
    </location>
</feature>
<comment type="caution">
    <text evidence="2">The sequence shown here is derived from an EMBL/GenBank/DDBJ whole genome shotgun (WGS) entry which is preliminary data.</text>
</comment>
<protein>
    <submittedName>
        <fullName evidence="2">Uncharacterized protein</fullName>
    </submittedName>
</protein>
<feature type="region of interest" description="Disordered" evidence="1">
    <location>
        <begin position="136"/>
        <end position="168"/>
    </location>
</feature>
<evidence type="ECO:0000313" key="2">
    <source>
        <dbReference type="EMBL" id="KAG2177892.1"/>
    </source>
</evidence>
<name>A0A8H7UDT7_MORIS</name>
<evidence type="ECO:0000256" key="1">
    <source>
        <dbReference type="SAM" id="MobiDB-lite"/>
    </source>
</evidence>
<dbReference type="AlphaFoldDB" id="A0A8H7UDT7"/>